<evidence type="ECO:0000313" key="2">
    <source>
        <dbReference type="Proteomes" id="UP000298787"/>
    </source>
</evidence>
<protein>
    <submittedName>
        <fullName evidence="1">Uncharacterized protein</fullName>
    </submittedName>
</protein>
<keyword evidence="2" id="KW-1185">Reference proteome</keyword>
<proteinExistence type="predicted"/>
<organism evidence="1 2">
    <name type="scientific">Collichthys lucidus</name>
    <name type="common">Big head croaker</name>
    <name type="synonym">Sciaena lucida</name>
    <dbReference type="NCBI Taxonomy" id="240159"/>
    <lineage>
        <taxon>Eukaryota</taxon>
        <taxon>Metazoa</taxon>
        <taxon>Chordata</taxon>
        <taxon>Craniata</taxon>
        <taxon>Vertebrata</taxon>
        <taxon>Euteleostomi</taxon>
        <taxon>Actinopterygii</taxon>
        <taxon>Neopterygii</taxon>
        <taxon>Teleostei</taxon>
        <taxon>Neoteleostei</taxon>
        <taxon>Acanthomorphata</taxon>
        <taxon>Eupercaria</taxon>
        <taxon>Sciaenidae</taxon>
        <taxon>Collichthys</taxon>
    </lineage>
</organism>
<dbReference type="EMBL" id="CM014101">
    <property type="protein sequence ID" value="TKS92502.1"/>
    <property type="molecule type" value="Genomic_DNA"/>
</dbReference>
<dbReference type="Proteomes" id="UP000298787">
    <property type="component" value="Chromosome 24"/>
</dbReference>
<dbReference type="AlphaFoldDB" id="A0A4V6XZ47"/>
<gene>
    <name evidence="1" type="ORF">D9C73_027512</name>
</gene>
<accession>A0A4V6XZ47</accession>
<sequence length="264" mass="29789">MITVQCTEPQTIHDLMRKHGLHCSDVWNSAVYLSARSPCTALRDHMIIVYVNRIPRGPSVNCTPEISTFYHNMNHIKVRARRKALRYNPYGLHFQSSGATISSKESDPTEDLVTVALYYEDNMSTLSSVIDADGRFVSCHTTEGYCGEYIAEIQQDNDIILTVPTCAEDERDSQTEEGEDDHPLACFCCHAILSTNKQVTERFFTRHRTDQTTNRFPGKPSTNARVRITMPAWAEGEMGREKGADGACWEAAEVMLDAIFEDQL</sequence>
<reference evidence="1 2" key="1">
    <citation type="submission" date="2019-01" db="EMBL/GenBank/DDBJ databases">
        <title>Genome Assembly of Collichthys lucidus.</title>
        <authorList>
            <person name="Cai M."/>
            <person name="Xiao S."/>
        </authorList>
    </citation>
    <scope>NUCLEOTIDE SEQUENCE [LARGE SCALE GENOMIC DNA]</scope>
    <source>
        <strain evidence="1">JT15FE1705JMU</strain>
        <tissue evidence="1">Muscle</tissue>
    </source>
</reference>
<evidence type="ECO:0000313" key="1">
    <source>
        <dbReference type="EMBL" id="TKS92502.1"/>
    </source>
</evidence>
<name>A0A4V6XZ47_COLLU</name>